<feature type="transmembrane region" description="Helical" evidence="1">
    <location>
        <begin position="46"/>
        <end position="65"/>
    </location>
</feature>
<protein>
    <submittedName>
        <fullName evidence="2">Uncharacterized protein</fullName>
    </submittedName>
</protein>
<comment type="caution">
    <text evidence="2">The sequence shown here is derived from an EMBL/GenBank/DDBJ whole genome shotgun (WGS) entry which is preliminary data.</text>
</comment>
<keyword evidence="1" id="KW-0812">Transmembrane</keyword>
<evidence type="ECO:0000313" key="2">
    <source>
        <dbReference type="EMBL" id="GEB84995.1"/>
    </source>
</evidence>
<name>A0A4Y3TW73_9PROT</name>
<dbReference type="AlphaFoldDB" id="A0A4Y3TW73"/>
<keyword evidence="1" id="KW-1133">Transmembrane helix</keyword>
<gene>
    <name evidence="2" type="ORF">APE01nite_07920</name>
</gene>
<evidence type="ECO:0000256" key="1">
    <source>
        <dbReference type="SAM" id="Phobius"/>
    </source>
</evidence>
<keyword evidence="1" id="KW-0472">Membrane</keyword>
<evidence type="ECO:0000313" key="3">
    <source>
        <dbReference type="Proteomes" id="UP000317730"/>
    </source>
</evidence>
<reference evidence="2 3" key="1">
    <citation type="submission" date="2019-06" db="EMBL/GenBank/DDBJ databases">
        <title>Whole genome shotgun sequence of Acetobacter peroxydans NBRC 13755.</title>
        <authorList>
            <person name="Hosoyama A."/>
            <person name="Uohara A."/>
            <person name="Ohji S."/>
            <person name="Ichikawa N."/>
        </authorList>
    </citation>
    <scope>NUCLEOTIDE SEQUENCE [LARGE SCALE GENOMIC DNA]</scope>
    <source>
        <strain evidence="2 3">NBRC 13755</strain>
    </source>
</reference>
<dbReference type="OrthoDB" id="9935796at2"/>
<feature type="transmembrane region" description="Helical" evidence="1">
    <location>
        <begin position="12"/>
        <end position="40"/>
    </location>
</feature>
<proteinExistence type="predicted"/>
<organism evidence="2 3">
    <name type="scientific">Acetobacter peroxydans</name>
    <dbReference type="NCBI Taxonomy" id="104098"/>
    <lineage>
        <taxon>Bacteria</taxon>
        <taxon>Pseudomonadati</taxon>
        <taxon>Pseudomonadota</taxon>
        <taxon>Alphaproteobacteria</taxon>
        <taxon>Acetobacterales</taxon>
        <taxon>Acetobacteraceae</taxon>
        <taxon>Acetobacter</taxon>
    </lineage>
</organism>
<feature type="transmembrane region" description="Helical" evidence="1">
    <location>
        <begin position="118"/>
        <end position="145"/>
    </location>
</feature>
<dbReference type="Proteomes" id="UP000317730">
    <property type="component" value="Unassembled WGS sequence"/>
</dbReference>
<feature type="transmembrane region" description="Helical" evidence="1">
    <location>
        <begin position="85"/>
        <end position="106"/>
    </location>
</feature>
<accession>A0A4Y3TW73</accession>
<sequence>MSGKPQLSARLATVGFVVLVLDLAVGIGFVLVPLLIVGFLSLLRDVFGVLLLPFSFLLGLAGWSADQKTLHAMQVGFLPDGSTHVLRAGCVVLLLVVSGVCSVLASRRVAQPVSLERWLAPCLTALAAWLGSGSLVPVLLPAFLLQCAALRYPALQRAGAR</sequence>
<keyword evidence="3" id="KW-1185">Reference proteome</keyword>
<dbReference type="RefSeq" id="WP_141374937.1">
    <property type="nucleotide sequence ID" value="NZ_BAPL01000016.1"/>
</dbReference>
<dbReference type="EMBL" id="BJMV01000003">
    <property type="protein sequence ID" value="GEB84995.1"/>
    <property type="molecule type" value="Genomic_DNA"/>
</dbReference>